<name>A0A7K1SQR7_9BACT</name>
<organism evidence="1 2">
    <name type="scientific">Spirosoma arboris</name>
    <dbReference type="NCBI Taxonomy" id="2682092"/>
    <lineage>
        <taxon>Bacteria</taxon>
        <taxon>Pseudomonadati</taxon>
        <taxon>Bacteroidota</taxon>
        <taxon>Cytophagia</taxon>
        <taxon>Cytophagales</taxon>
        <taxon>Cytophagaceae</taxon>
        <taxon>Spirosoma</taxon>
    </lineage>
</organism>
<keyword evidence="2" id="KW-1185">Reference proteome</keyword>
<accession>A0A7K1SQR7</accession>
<protein>
    <submittedName>
        <fullName evidence="1">Uncharacterized protein</fullName>
    </submittedName>
</protein>
<comment type="caution">
    <text evidence="1">The sequence shown here is derived from an EMBL/GenBank/DDBJ whole genome shotgun (WGS) entry which is preliminary data.</text>
</comment>
<evidence type="ECO:0000313" key="1">
    <source>
        <dbReference type="EMBL" id="MVM36090.1"/>
    </source>
</evidence>
<dbReference type="Proteomes" id="UP000436006">
    <property type="component" value="Unassembled WGS sequence"/>
</dbReference>
<reference evidence="1 2" key="1">
    <citation type="submission" date="2019-12" db="EMBL/GenBank/DDBJ databases">
        <title>Spirosoma sp. HMF4905 genome sequencing and assembly.</title>
        <authorList>
            <person name="Kang H."/>
            <person name="Cha I."/>
            <person name="Kim H."/>
            <person name="Joh K."/>
        </authorList>
    </citation>
    <scope>NUCLEOTIDE SEQUENCE [LARGE SCALE GENOMIC DNA]</scope>
    <source>
        <strain evidence="1 2">HMF4905</strain>
    </source>
</reference>
<dbReference type="EMBL" id="WPIN01000031">
    <property type="protein sequence ID" value="MVM36090.1"/>
    <property type="molecule type" value="Genomic_DNA"/>
</dbReference>
<sequence length="80" mass="8900">MTIFGLKSGNFSSNTFDSQTGYKRFDAGLYVTAGYQLPQGLRLNIAHEIGLINLQKNNPDEQAYPLKKLIALVKKKSPIN</sequence>
<dbReference type="RefSeq" id="WP_157590891.1">
    <property type="nucleotide sequence ID" value="NZ_WPIN01000031.1"/>
</dbReference>
<dbReference type="AlphaFoldDB" id="A0A7K1SQR7"/>
<proteinExistence type="predicted"/>
<evidence type="ECO:0000313" key="2">
    <source>
        <dbReference type="Proteomes" id="UP000436006"/>
    </source>
</evidence>
<gene>
    <name evidence="1" type="ORF">GO755_39115</name>
</gene>